<dbReference type="Proteomes" id="UP001626550">
    <property type="component" value="Unassembled WGS sequence"/>
</dbReference>
<reference evidence="4 5" key="1">
    <citation type="submission" date="2024-11" db="EMBL/GenBank/DDBJ databases">
        <title>Adaptive evolution of stress response genes in parasites aligns with host niche diversity.</title>
        <authorList>
            <person name="Hahn C."/>
            <person name="Resl P."/>
        </authorList>
    </citation>
    <scope>NUCLEOTIDE SEQUENCE [LARGE SCALE GENOMIC DNA]</scope>
    <source>
        <strain evidence="4">EGGRZ-B1_66</strain>
        <tissue evidence="4">Body</tissue>
    </source>
</reference>
<name>A0ABD2PNA8_9PLAT</name>
<dbReference type="AlphaFoldDB" id="A0ABD2PNA8"/>
<dbReference type="PROSITE" id="PS51450">
    <property type="entry name" value="LRR"/>
    <property type="match status" value="1"/>
</dbReference>
<comment type="caution">
    <text evidence="4">The sequence shown here is derived from an EMBL/GenBank/DDBJ whole genome shotgun (WGS) entry which is preliminary data.</text>
</comment>
<dbReference type="PANTHER" id="PTHR48051:SF1">
    <property type="entry name" value="RAS SUPPRESSOR PROTEIN 1"/>
    <property type="match status" value="1"/>
</dbReference>
<dbReference type="SUPFAM" id="SSF52058">
    <property type="entry name" value="L domain-like"/>
    <property type="match status" value="1"/>
</dbReference>
<keyword evidence="5" id="KW-1185">Reference proteome</keyword>
<feature type="non-terminal residue" evidence="4">
    <location>
        <position position="1"/>
    </location>
</feature>
<organism evidence="4 5">
    <name type="scientific">Cichlidogyrus casuarinus</name>
    <dbReference type="NCBI Taxonomy" id="1844966"/>
    <lineage>
        <taxon>Eukaryota</taxon>
        <taxon>Metazoa</taxon>
        <taxon>Spiralia</taxon>
        <taxon>Lophotrochozoa</taxon>
        <taxon>Platyhelminthes</taxon>
        <taxon>Monogenea</taxon>
        <taxon>Monopisthocotylea</taxon>
        <taxon>Dactylogyridea</taxon>
        <taxon>Ancyrocephalidae</taxon>
        <taxon>Cichlidogyrus</taxon>
    </lineage>
</organism>
<accession>A0ABD2PNA8</accession>
<gene>
    <name evidence="4" type="ORF">Ciccas_012709</name>
</gene>
<dbReference type="Gene3D" id="3.40.20.10">
    <property type="entry name" value="Severin"/>
    <property type="match status" value="1"/>
</dbReference>
<dbReference type="InterPro" id="IPR029006">
    <property type="entry name" value="ADF-H/Gelsolin-like_dom_sf"/>
</dbReference>
<dbReference type="Pfam" id="PF13855">
    <property type="entry name" value="LRR_8"/>
    <property type="match status" value="1"/>
</dbReference>
<dbReference type="InterPro" id="IPR001611">
    <property type="entry name" value="Leu-rich_rpt"/>
</dbReference>
<sequence length="303" mass="34759">LRSLKKLDLSNNLLEDLSTITDNWPLLEYLNLSHNSLIQLPAGLTRMTSLRKLYLNDNQLTFSGIPSGIGKLALLEVFNASNNKLENIPEGLCRCGHLKRLYLNSNCLVTLPDAIHYLIETIDTFEVENNPQLKFPPKPPELKKGAGLAYYNIDFSLETQLREMRGTKQTDAHDPARQAKDHAARLRRLRRRRNEGDSSMVLEGMRRVAKEKDELLKLREAEAEEEAKQIAARRWQDALSRPNLDYSQIFDEDVGALPGVEVWEIDEFYPKRVDDDPLHGRLFDGDCYIMLETRDEVQIQESA</sequence>
<protein>
    <submittedName>
        <fullName evidence="4">Uncharacterized protein</fullName>
    </submittedName>
</protein>
<evidence type="ECO:0000256" key="3">
    <source>
        <dbReference type="SAM" id="Coils"/>
    </source>
</evidence>
<dbReference type="Pfam" id="PF00560">
    <property type="entry name" value="LRR_1"/>
    <property type="match status" value="1"/>
</dbReference>
<dbReference type="InterPro" id="IPR003591">
    <property type="entry name" value="Leu-rich_rpt_typical-subtyp"/>
</dbReference>
<dbReference type="Gene3D" id="3.80.10.10">
    <property type="entry name" value="Ribonuclease Inhibitor"/>
    <property type="match status" value="1"/>
</dbReference>
<evidence type="ECO:0000313" key="5">
    <source>
        <dbReference type="Proteomes" id="UP001626550"/>
    </source>
</evidence>
<dbReference type="PANTHER" id="PTHR48051">
    <property type="match status" value="1"/>
</dbReference>
<feature type="non-terminal residue" evidence="4">
    <location>
        <position position="303"/>
    </location>
</feature>
<dbReference type="SMART" id="SM00369">
    <property type="entry name" value="LRR_TYP"/>
    <property type="match status" value="5"/>
</dbReference>
<dbReference type="EMBL" id="JBJKFK010004737">
    <property type="protein sequence ID" value="KAL3308754.1"/>
    <property type="molecule type" value="Genomic_DNA"/>
</dbReference>
<evidence type="ECO:0000256" key="2">
    <source>
        <dbReference type="ARBA" id="ARBA00022737"/>
    </source>
</evidence>
<proteinExistence type="predicted"/>
<evidence type="ECO:0000256" key="1">
    <source>
        <dbReference type="ARBA" id="ARBA00022614"/>
    </source>
</evidence>
<keyword evidence="1" id="KW-0433">Leucine-rich repeat</keyword>
<dbReference type="SMART" id="SM00364">
    <property type="entry name" value="LRR_BAC"/>
    <property type="match status" value="4"/>
</dbReference>
<evidence type="ECO:0000313" key="4">
    <source>
        <dbReference type="EMBL" id="KAL3308754.1"/>
    </source>
</evidence>
<dbReference type="InterPro" id="IPR032675">
    <property type="entry name" value="LRR_dom_sf"/>
</dbReference>
<keyword evidence="3" id="KW-0175">Coiled coil</keyword>
<feature type="coiled-coil region" evidence="3">
    <location>
        <begin position="205"/>
        <end position="238"/>
    </location>
</feature>
<dbReference type="InterPro" id="IPR050216">
    <property type="entry name" value="LRR_domain-containing"/>
</dbReference>
<keyword evidence="2" id="KW-0677">Repeat</keyword>